<dbReference type="Proteomes" id="UP000735302">
    <property type="component" value="Unassembled WGS sequence"/>
</dbReference>
<proteinExistence type="predicted"/>
<name>A0AAV3YH77_9GAST</name>
<organism evidence="1 2">
    <name type="scientific">Plakobranchus ocellatus</name>
    <dbReference type="NCBI Taxonomy" id="259542"/>
    <lineage>
        <taxon>Eukaryota</taxon>
        <taxon>Metazoa</taxon>
        <taxon>Spiralia</taxon>
        <taxon>Lophotrochozoa</taxon>
        <taxon>Mollusca</taxon>
        <taxon>Gastropoda</taxon>
        <taxon>Heterobranchia</taxon>
        <taxon>Euthyneura</taxon>
        <taxon>Panpulmonata</taxon>
        <taxon>Sacoglossa</taxon>
        <taxon>Placobranchoidea</taxon>
        <taxon>Plakobranchidae</taxon>
        <taxon>Plakobranchus</taxon>
    </lineage>
</organism>
<protein>
    <submittedName>
        <fullName evidence="1">Uncharacterized protein</fullName>
    </submittedName>
</protein>
<reference evidence="1 2" key="1">
    <citation type="journal article" date="2021" name="Elife">
        <title>Chloroplast acquisition without the gene transfer in kleptoplastic sea slugs, Plakobranchus ocellatus.</title>
        <authorList>
            <person name="Maeda T."/>
            <person name="Takahashi S."/>
            <person name="Yoshida T."/>
            <person name="Shimamura S."/>
            <person name="Takaki Y."/>
            <person name="Nagai Y."/>
            <person name="Toyoda A."/>
            <person name="Suzuki Y."/>
            <person name="Arimoto A."/>
            <person name="Ishii H."/>
            <person name="Satoh N."/>
            <person name="Nishiyama T."/>
            <person name="Hasebe M."/>
            <person name="Maruyama T."/>
            <person name="Minagawa J."/>
            <person name="Obokata J."/>
            <person name="Shigenobu S."/>
        </authorList>
    </citation>
    <scope>NUCLEOTIDE SEQUENCE [LARGE SCALE GENOMIC DNA]</scope>
</reference>
<sequence length="165" mass="18303">METLIPLFFIYYCSSPHKDNNEFLYHQGEHIVTYRCRSKPVRLAVIDILAVAVTTYEGVMILCVGADYIKLRDFIPANGKQYKAVAAINCNTLALGFWKTPGIEIMEIATRRIIRHLEGVGCPINIVAAPDGSLVCSNFKDNIVKIRSDTGEVVLSIASLLSLNN</sequence>
<accession>A0AAV3YH77</accession>
<comment type="caution">
    <text evidence="1">The sequence shown here is derived from an EMBL/GenBank/DDBJ whole genome shotgun (WGS) entry which is preliminary data.</text>
</comment>
<evidence type="ECO:0000313" key="1">
    <source>
        <dbReference type="EMBL" id="GFN82530.1"/>
    </source>
</evidence>
<evidence type="ECO:0000313" key="2">
    <source>
        <dbReference type="Proteomes" id="UP000735302"/>
    </source>
</evidence>
<keyword evidence="2" id="KW-1185">Reference proteome</keyword>
<dbReference type="EMBL" id="BLXT01000992">
    <property type="protein sequence ID" value="GFN82530.1"/>
    <property type="molecule type" value="Genomic_DNA"/>
</dbReference>
<dbReference type="AlphaFoldDB" id="A0AAV3YH77"/>
<gene>
    <name evidence="1" type="ORF">PoB_000903600</name>
</gene>